<evidence type="ECO:0000259" key="9">
    <source>
        <dbReference type="PROSITE" id="PS51192"/>
    </source>
</evidence>
<dbReference type="SMART" id="SM00487">
    <property type="entry name" value="DEXDc"/>
    <property type="match status" value="1"/>
</dbReference>
<evidence type="ECO:0000256" key="4">
    <source>
        <dbReference type="ARBA" id="ARBA00022840"/>
    </source>
</evidence>
<dbReference type="GO" id="GO:0016787">
    <property type="term" value="F:hydrolase activity"/>
    <property type="evidence" value="ECO:0007669"/>
    <property type="project" value="UniProtKB-KW"/>
</dbReference>
<dbReference type="AlphaFoldDB" id="A0A1I7S798"/>
<dbReference type="InterPro" id="IPR001650">
    <property type="entry name" value="Helicase_C-like"/>
</dbReference>
<dbReference type="GO" id="GO:0005524">
    <property type="term" value="F:ATP binding"/>
    <property type="evidence" value="ECO:0007669"/>
    <property type="project" value="UniProtKB-UniRule"/>
</dbReference>
<dbReference type="EMBL" id="CAJFCV020000001">
    <property type="protein sequence ID" value="CAG9084808.1"/>
    <property type="molecule type" value="Genomic_DNA"/>
</dbReference>
<dbReference type="InterPro" id="IPR011545">
    <property type="entry name" value="DEAD/DEAH_box_helicase_dom"/>
</dbReference>
<dbReference type="WBParaSite" id="BXY_0888700.1">
    <property type="protein sequence ID" value="BXY_0888700.1"/>
    <property type="gene ID" value="BXY_0888700"/>
</dbReference>
<feature type="domain" description="Helicase ATP-binding" evidence="9">
    <location>
        <begin position="45"/>
        <end position="225"/>
    </location>
</feature>
<dbReference type="InterPro" id="IPR027417">
    <property type="entry name" value="P-loop_NTPase"/>
</dbReference>
<dbReference type="SUPFAM" id="SSF52540">
    <property type="entry name" value="P-loop containing nucleoside triphosphate hydrolases"/>
    <property type="match status" value="1"/>
</dbReference>
<sequence>MIDKGIKITNKEEVDVMDILNAKTVEYVKTQLKFPKFTPPQEWSIRHFLQKYDCIVQAPTGSGKTLAYGLPMMQILDAKKEDVKPDDCHVLGLVLAPSKELVTQVSGVLKPLAQAFDINVVRLIGGGGSKTVSEKPFKGNCIVVATPGRLDHVITKFEKLKKVFRYLEMLIIDEADRFSDEEFKVSISNILGVLPKQRLTGLFSATQAKEVENMLKFGIRNPIRAVFSHELKAESSENMNEVLTSGEAAPAELTNYYTVNDADQKVLALVNFLNGISDSKILVFMSNASEVEYFSDILPLFLENAKKRPVMSVHRKKYSKRQGIIKQFSTTKKAILLCTDLMARGLDIPDIDWVVQFDIPKQTNWFVHRSGRTARQGKQGKAIVFLNKEEEAYVDFVSKYENLTLNEYKIDGLTKEKALDLREKIRELAKSDRKILLNGTRAFVAFIQFYIKHDCKIVCKLGDQDIPGIAHAFGLLRMPVMKEFRGRKDLKMFENAGVPTVNIAFKDEKLEAQRQVEVQNKRKALEEKIAKNSLKRKSENVGDDNGEAITKKAKKVKPRKQLEWDELQNDERLLKKFKSGKITKEKLRDEL</sequence>
<evidence type="ECO:0000256" key="7">
    <source>
        <dbReference type="RuleBase" id="RU365068"/>
    </source>
</evidence>
<evidence type="ECO:0000256" key="1">
    <source>
        <dbReference type="ARBA" id="ARBA00022741"/>
    </source>
</evidence>
<dbReference type="EMBL" id="CAJFDI010000001">
    <property type="protein sequence ID" value="CAD5209609.1"/>
    <property type="molecule type" value="Genomic_DNA"/>
</dbReference>
<proteinExistence type="inferred from homology"/>
<dbReference type="CDD" id="cd18787">
    <property type="entry name" value="SF2_C_DEAD"/>
    <property type="match status" value="1"/>
</dbReference>
<dbReference type="InterPro" id="IPR000629">
    <property type="entry name" value="RNA-helicase_DEAD-box_CS"/>
</dbReference>
<dbReference type="PANTHER" id="PTHR24031">
    <property type="entry name" value="RNA HELICASE"/>
    <property type="match status" value="1"/>
</dbReference>
<evidence type="ECO:0000313" key="11">
    <source>
        <dbReference type="EMBL" id="CAD5209609.1"/>
    </source>
</evidence>
<reference evidence="15" key="1">
    <citation type="submission" date="2016-11" db="UniProtKB">
        <authorList>
            <consortium name="WormBaseParasite"/>
        </authorList>
    </citation>
    <scope>IDENTIFICATION</scope>
</reference>
<dbReference type="PROSITE" id="PS51192">
    <property type="entry name" value="HELICASE_ATP_BIND_1"/>
    <property type="match status" value="1"/>
</dbReference>
<name>A0A1I7S798_BURXY</name>
<dbReference type="GO" id="GO:0003724">
    <property type="term" value="F:RNA helicase activity"/>
    <property type="evidence" value="ECO:0007669"/>
    <property type="project" value="UniProtKB-EC"/>
</dbReference>
<comment type="domain">
    <text evidence="7">The Q motif is unique to and characteristic of the DEAD box family of RNA helicases and controls ATP binding and hydrolysis.</text>
</comment>
<organism evidence="13 15">
    <name type="scientific">Bursaphelenchus xylophilus</name>
    <name type="common">Pinewood nematode worm</name>
    <name type="synonym">Aphelenchoides xylophilus</name>
    <dbReference type="NCBI Taxonomy" id="6326"/>
    <lineage>
        <taxon>Eukaryota</taxon>
        <taxon>Metazoa</taxon>
        <taxon>Ecdysozoa</taxon>
        <taxon>Nematoda</taxon>
        <taxon>Chromadorea</taxon>
        <taxon>Rhabditida</taxon>
        <taxon>Tylenchina</taxon>
        <taxon>Tylenchomorpha</taxon>
        <taxon>Aphelenchoidea</taxon>
        <taxon>Aphelenchoididae</taxon>
        <taxon>Bursaphelenchus</taxon>
    </lineage>
</organism>
<dbReference type="PROSITE" id="PS00039">
    <property type="entry name" value="DEAD_ATP_HELICASE"/>
    <property type="match status" value="1"/>
</dbReference>
<evidence type="ECO:0000256" key="6">
    <source>
        <dbReference type="RuleBase" id="RU000492"/>
    </source>
</evidence>
<dbReference type="OrthoDB" id="7396459at2759"/>
<keyword evidence="2 6" id="KW-0378">Hydrolase</keyword>
<evidence type="ECO:0000256" key="2">
    <source>
        <dbReference type="ARBA" id="ARBA00022801"/>
    </source>
</evidence>
<feature type="region of interest" description="Disordered" evidence="8">
    <location>
        <begin position="535"/>
        <end position="560"/>
    </location>
</feature>
<dbReference type="Gene3D" id="3.40.50.300">
    <property type="entry name" value="P-loop containing nucleotide triphosphate hydrolases"/>
    <property type="match status" value="2"/>
</dbReference>
<protein>
    <recommendedName>
        <fullName evidence="7">ATP-dependent RNA helicase</fullName>
        <ecNumber evidence="7">3.6.4.13</ecNumber>
    </recommendedName>
</protein>
<dbReference type="SMART" id="SM00490">
    <property type="entry name" value="HELICc"/>
    <property type="match status" value="1"/>
</dbReference>
<dbReference type="SMART" id="SM01178">
    <property type="entry name" value="DUF4217"/>
    <property type="match status" value="1"/>
</dbReference>
<keyword evidence="1 6" id="KW-0547">Nucleotide-binding</keyword>
<keyword evidence="14" id="KW-1185">Reference proteome</keyword>
<keyword evidence="3 6" id="KW-0347">Helicase</keyword>
<dbReference type="SMR" id="A0A1I7S798"/>
<reference evidence="12" key="2">
    <citation type="submission" date="2020-08" db="EMBL/GenBank/DDBJ databases">
        <authorList>
            <person name="Kikuchi T."/>
        </authorList>
    </citation>
    <scope>NUCLEOTIDE SEQUENCE</scope>
    <source>
        <strain evidence="11">Ka4C1</strain>
    </source>
</reference>
<dbReference type="Pfam" id="PF00270">
    <property type="entry name" value="DEAD"/>
    <property type="match status" value="1"/>
</dbReference>
<dbReference type="Pfam" id="PF13959">
    <property type="entry name" value="CTE_SPB4"/>
    <property type="match status" value="1"/>
</dbReference>
<comment type="catalytic activity">
    <reaction evidence="7">
        <text>ATP + H2O = ADP + phosphate + H(+)</text>
        <dbReference type="Rhea" id="RHEA:13065"/>
        <dbReference type="ChEBI" id="CHEBI:15377"/>
        <dbReference type="ChEBI" id="CHEBI:15378"/>
        <dbReference type="ChEBI" id="CHEBI:30616"/>
        <dbReference type="ChEBI" id="CHEBI:43474"/>
        <dbReference type="ChEBI" id="CHEBI:456216"/>
        <dbReference type="EC" id="3.6.4.13"/>
    </reaction>
</comment>
<dbReference type="PROSITE" id="PS51194">
    <property type="entry name" value="HELICASE_CTER"/>
    <property type="match status" value="1"/>
</dbReference>
<dbReference type="EC" id="3.6.4.13" evidence="7"/>
<comment type="similarity">
    <text evidence="6">Belongs to the DEAD box helicase family.</text>
</comment>
<accession>A0A1I7S798</accession>
<dbReference type="GO" id="GO:0043186">
    <property type="term" value="C:P granule"/>
    <property type="evidence" value="ECO:0007669"/>
    <property type="project" value="UniProtKB-ARBA"/>
</dbReference>
<comment type="function">
    <text evidence="7">RNA helicase.</text>
</comment>
<dbReference type="Proteomes" id="UP000582659">
    <property type="component" value="Unassembled WGS sequence"/>
</dbReference>
<evidence type="ECO:0000313" key="12">
    <source>
        <dbReference type="EMBL" id="CAG9084808.1"/>
    </source>
</evidence>
<evidence type="ECO:0000256" key="3">
    <source>
        <dbReference type="ARBA" id="ARBA00022806"/>
    </source>
</evidence>
<dbReference type="Pfam" id="PF00271">
    <property type="entry name" value="Helicase_C"/>
    <property type="match status" value="1"/>
</dbReference>
<dbReference type="Proteomes" id="UP000095284">
    <property type="component" value="Unplaced"/>
</dbReference>
<gene>
    <name evidence="11" type="ORF">BXYJ_LOCUS1521</name>
</gene>
<keyword evidence="5 7" id="KW-0694">RNA-binding</keyword>
<evidence type="ECO:0000313" key="15">
    <source>
        <dbReference type="WBParaSite" id="BXY_0888700.1"/>
    </source>
</evidence>
<dbReference type="GO" id="GO:0003723">
    <property type="term" value="F:RNA binding"/>
    <property type="evidence" value="ECO:0007669"/>
    <property type="project" value="UniProtKB-UniRule"/>
</dbReference>
<evidence type="ECO:0000256" key="5">
    <source>
        <dbReference type="ARBA" id="ARBA00022884"/>
    </source>
</evidence>
<dbReference type="InterPro" id="IPR014001">
    <property type="entry name" value="Helicase_ATP-bd"/>
</dbReference>
<dbReference type="Proteomes" id="UP000659654">
    <property type="component" value="Unassembled WGS sequence"/>
</dbReference>
<dbReference type="eggNOG" id="KOG0345">
    <property type="taxonomic scope" value="Eukaryota"/>
</dbReference>
<feature type="domain" description="Helicase C-terminal" evidence="10">
    <location>
        <begin position="268"/>
        <end position="418"/>
    </location>
</feature>
<evidence type="ECO:0000313" key="14">
    <source>
        <dbReference type="Proteomes" id="UP000659654"/>
    </source>
</evidence>
<evidence type="ECO:0000313" key="13">
    <source>
        <dbReference type="Proteomes" id="UP000095284"/>
    </source>
</evidence>
<evidence type="ECO:0000256" key="8">
    <source>
        <dbReference type="SAM" id="MobiDB-lite"/>
    </source>
</evidence>
<evidence type="ECO:0000259" key="10">
    <source>
        <dbReference type="PROSITE" id="PS51194"/>
    </source>
</evidence>
<dbReference type="InterPro" id="IPR025313">
    <property type="entry name" value="SPB4-like_CTE"/>
</dbReference>
<keyword evidence="4 6" id="KW-0067">ATP-binding</keyword>